<keyword evidence="1" id="KW-0812">Transmembrane</keyword>
<dbReference type="PANTHER" id="PTHR22916">
    <property type="entry name" value="GLYCOSYLTRANSFERASE"/>
    <property type="match status" value="1"/>
</dbReference>
<dbReference type="SUPFAM" id="SSF53448">
    <property type="entry name" value="Nucleotide-diphospho-sugar transferases"/>
    <property type="match status" value="1"/>
</dbReference>
<protein>
    <submittedName>
        <fullName evidence="3">Glycosyl transferase</fullName>
    </submittedName>
</protein>
<feature type="domain" description="Glycosyltransferase 2-like" evidence="2">
    <location>
        <begin position="4"/>
        <end position="158"/>
    </location>
</feature>
<dbReference type="EMBL" id="MK482096">
    <property type="protein sequence ID" value="QFC18368.1"/>
    <property type="molecule type" value="Genomic_DNA"/>
</dbReference>
<keyword evidence="3" id="KW-0808">Transferase</keyword>
<dbReference type="CDD" id="cd00761">
    <property type="entry name" value="Glyco_tranf_GTA_type"/>
    <property type="match status" value="1"/>
</dbReference>
<evidence type="ECO:0000256" key="1">
    <source>
        <dbReference type="SAM" id="Phobius"/>
    </source>
</evidence>
<dbReference type="GO" id="GO:0016758">
    <property type="term" value="F:hexosyltransferase activity"/>
    <property type="evidence" value="ECO:0007669"/>
    <property type="project" value="UniProtKB-ARBA"/>
</dbReference>
<name>A0A5P4S851_VIBPH</name>
<dbReference type="InterPro" id="IPR029044">
    <property type="entry name" value="Nucleotide-diphossugar_trans"/>
</dbReference>
<evidence type="ECO:0000313" key="3">
    <source>
        <dbReference type="EMBL" id="QFC18368.1"/>
    </source>
</evidence>
<keyword evidence="1" id="KW-0472">Membrane</keyword>
<evidence type="ECO:0000259" key="2">
    <source>
        <dbReference type="Pfam" id="PF00535"/>
    </source>
</evidence>
<dbReference type="AlphaFoldDB" id="A0A5P4S851"/>
<dbReference type="InterPro" id="IPR001173">
    <property type="entry name" value="Glyco_trans_2-like"/>
</dbReference>
<keyword evidence="1" id="KW-1133">Transmembrane helix</keyword>
<dbReference type="Pfam" id="PF00535">
    <property type="entry name" value="Glycos_transf_2"/>
    <property type="match status" value="1"/>
</dbReference>
<dbReference type="PANTHER" id="PTHR22916:SF3">
    <property type="entry name" value="UDP-GLCNAC:BETAGAL BETA-1,3-N-ACETYLGLUCOSAMINYLTRANSFERASE-LIKE PROTEIN 1"/>
    <property type="match status" value="1"/>
</dbReference>
<sequence length="326" mass="37509">MKVSVVIPVYNVEKYVRKSLNSVLNQSYSDLEILVVNDGSTDSSHEICIEVIENDPRVTYITQKNQGLSMARNVALKQATGELLMFLDSDDYLLPDAVRLLVEQYKKYQPDVIVAGHKVEFGNKVTDGFNFNNDILTGNEALLRLLANEIPHVAWGKIFSRRVYSLIQFPVGQICEDLCEIAMSLSRSKTVLLSNVEALVYLRRAGSIMHSYKKKAFKDAYSVHSMLEERLAQSYEKSFYQTRLDAKYVKMMVQNVNLAIRANDFKSAKEIVKITNIDHSENRPSMKFVSKIYALSYYVMRHTGYLYFILIKVFVDNIKYRLFKVE</sequence>
<proteinExistence type="predicted"/>
<feature type="transmembrane region" description="Helical" evidence="1">
    <location>
        <begin position="295"/>
        <end position="315"/>
    </location>
</feature>
<organism evidence="3">
    <name type="scientific">Vibrio parahaemolyticus</name>
    <dbReference type="NCBI Taxonomy" id="670"/>
    <lineage>
        <taxon>Bacteria</taxon>
        <taxon>Pseudomonadati</taxon>
        <taxon>Pseudomonadota</taxon>
        <taxon>Gammaproteobacteria</taxon>
        <taxon>Vibrionales</taxon>
        <taxon>Vibrionaceae</taxon>
        <taxon>Vibrio</taxon>
    </lineage>
</organism>
<gene>
    <name evidence="3" type="primary">wchA</name>
</gene>
<dbReference type="Gene3D" id="3.90.550.10">
    <property type="entry name" value="Spore Coat Polysaccharide Biosynthesis Protein SpsA, Chain A"/>
    <property type="match status" value="1"/>
</dbReference>
<reference evidence="3" key="1">
    <citation type="journal article" date="2019" name="Int. J. Food Microbiol.">
        <title>Developing a novel molecular serotyping system based on capsular polysaccharide synthesis gene clusters of Vibrio parahaemolyticus.</title>
        <authorList>
            <person name="Pang Y."/>
            <person name="Guo X."/>
            <person name="Tian X."/>
            <person name="Liu F."/>
            <person name="Wang L."/>
            <person name="Wu J."/>
            <person name="Zhang S."/>
            <person name="Li S."/>
            <person name="Liu B."/>
        </authorList>
    </citation>
    <scope>NUCLEOTIDE SEQUENCE</scope>
    <source>
        <strain evidence="3">G3571</strain>
    </source>
</reference>
<accession>A0A5P4S851</accession>